<dbReference type="PANTHER" id="PTHR43316">
    <property type="entry name" value="HYDROLASE, HALOACID DELAHOGENASE-RELATED"/>
    <property type="match status" value="1"/>
</dbReference>
<dbReference type="SFLD" id="SFLDS00003">
    <property type="entry name" value="Haloacid_Dehalogenase"/>
    <property type="match status" value="1"/>
</dbReference>
<dbReference type="AlphaFoldDB" id="A0AA37SQU0"/>
<name>A0AA37SQU0_9BACT</name>
<dbReference type="SUPFAM" id="SSF56784">
    <property type="entry name" value="HAD-like"/>
    <property type="match status" value="1"/>
</dbReference>
<reference evidence="2" key="2">
    <citation type="submission" date="2023-01" db="EMBL/GenBank/DDBJ databases">
        <title>Draft genome sequence of Portibacter lacus strain NBRC 108769.</title>
        <authorList>
            <person name="Sun Q."/>
            <person name="Mori K."/>
        </authorList>
    </citation>
    <scope>NUCLEOTIDE SEQUENCE</scope>
    <source>
        <strain evidence="2">NBRC 108769</strain>
    </source>
</reference>
<dbReference type="InterPro" id="IPR036412">
    <property type="entry name" value="HAD-like_sf"/>
</dbReference>
<dbReference type="InterPro" id="IPR023214">
    <property type="entry name" value="HAD_sf"/>
</dbReference>
<dbReference type="Gene3D" id="1.10.150.240">
    <property type="entry name" value="Putative phosphatase, domain 2"/>
    <property type="match status" value="1"/>
</dbReference>
<dbReference type="EMBL" id="BSOH01000014">
    <property type="protein sequence ID" value="GLR18034.1"/>
    <property type="molecule type" value="Genomic_DNA"/>
</dbReference>
<dbReference type="GO" id="GO:0016787">
    <property type="term" value="F:hydrolase activity"/>
    <property type="evidence" value="ECO:0007669"/>
    <property type="project" value="UniProtKB-KW"/>
</dbReference>
<dbReference type="Proteomes" id="UP001156666">
    <property type="component" value="Unassembled WGS sequence"/>
</dbReference>
<reference evidence="2" key="1">
    <citation type="journal article" date="2014" name="Int. J. Syst. Evol. Microbiol.">
        <title>Complete genome sequence of Corynebacterium casei LMG S-19264T (=DSM 44701T), isolated from a smear-ripened cheese.</title>
        <authorList>
            <consortium name="US DOE Joint Genome Institute (JGI-PGF)"/>
            <person name="Walter F."/>
            <person name="Albersmeier A."/>
            <person name="Kalinowski J."/>
            <person name="Ruckert C."/>
        </authorList>
    </citation>
    <scope>NUCLEOTIDE SEQUENCE</scope>
    <source>
        <strain evidence="2">NBRC 108769</strain>
    </source>
</reference>
<protein>
    <submittedName>
        <fullName evidence="2">Haloacid dehalogenase</fullName>
    </submittedName>
</protein>
<evidence type="ECO:0000313" key="3">
    <source>
        <dbReference type="Proteomes" id="UP001156666"/>
    </source>
</evidence>
<dbReference type="Pfam" id="PF00702">
    <property type="entry name" value="Hydrolase"/>
    <property type="match status" value="1"/>
</dbReference>
<keyword evidence="3" id="KW-1185">Reference proteome</keyword>
<evidence type="ECO:0000256" key="1">
    <source>
        <dbReference type="ARBA" id="ARBA00022801"/>
    </source>
</evidence>
<dbReference type="Gene3D" id="3.40.50.1000">
    <property type="entry name" value="HAD superfamily/HAD-like"/>
    <property type="match status" value="1"/>
</dbReference>
<gene>
    <name evidence="2" type="ORF">GCM10007940_26490</name>
</gene>
<dbReference type="PANTHER" id="PTHR43316:SF8">
    <property type="entry name" value="HAD FAMILY HYDROLASE"/>
    <property type="match status" value="1"/>
</dbReference>
<dbReference type="InterPro" id="IPR023198">
    <property type="entry name" value="PGP-like_dom2"/>
</dbReference>
<sequence>MPFIEFIMKDKISVIAFDADDTLWSNEPFFRASEERFAEMFSDFMPPHDVIRALLKVEIANIPVLGYGVKSFVISMLETALEISDHQVSADALQKIVAIGKDQLQQPVEILENVEQVLSALQGRFKLVMATKGDLLEQETKLIKSGLEKYFHHIEILSEKKEPNYKKLINHLDIPANEFLMIGNSLKSDILPILNLGGYAAHIPFHTTWEYEKVSTTFTHDNFYPLSNISEVLELLK</sequence>
<dbReference type="SFLD" id="SFLDG01129">
    <property type="entry name" value="C1.5:_HAD__Beta-PGM__Phosphata"/>
    <property type="match status" value="1"/>
</dbReference>
<organism evidence="2 3">
    <name type="scientific">Portibacter lacus</name>
    <dbReference type="NCBI Taxonomy" id="1099794"/>
    <lineage>
        <taxon>Bacteria</taxon>
        <taxon>Pseudomonadati</taxon>
        <taxon>Bacteroidota</taxon>
        <taxon>Saprospiria</taxon>
        <taxon>Saprospirales</taxon>
        <taxon>Haliscomenobacteraceae</taxon>
        <taxon>Portibacter</taxon>
    </lineage>
</organism>
<comment type="caution">
    <text evidence="2">The sequence shown here is derived from an EMBL/GenBank/DDBJ whole genome shotgun (WGS) entry which is preliminary data.</text>
</comment>
<dbReference type="InterPro" id="IPR051540">
    <property type="entry name" value="S-2-haloacid_dehalogenase"/>
</dbReference>
<evidence type="ECO:0000313" key="2">
    <source>
        <dbReference type="EMBL" id="GLR18034.1"/>
    </source>
</evidence>
<keyword evidence="1" id="KW-0378">Hydrolase</keyword>
<accession>A0AA37SQU0</accession>
<proteinExistence type="predicted"/>